<dbReference type="Proteomes" id="UP000182491">
    <property type="component" value="Unassembled WGS sequence"/>
</dbReference>
<dbReference type="EMBL" id="FPCA01000001">
    <property type="protein sequence ID" value="SFU50676.1"/>
    <property type="molecule type" value="Genomic_DNA"/>
</dbReference>
<gene>
    <name evidence="1" type="ORF">SAMN04487941_1189</name>
</gene>
<proteinExistence type="predicted"/>
<evidence type="ECO:0000313" key="1">
    <source>
        <dbReference type="EMBL" id="SFU50676.1"/>
    </source>
</evidence>
<dbReference type="AlphaFoldDB" id="A0A1I7GQZ3"/>
<dbReference type="STRING" id="388950.GCA_001611675_00284"/>
<reference evidence="2" key="1">
    <citation type="submission" date="2016-10" db="EMBL/GenBank/DDBJ databases">
        <authorList>
            <person name="Varghese N."/>
        </authorList>
    </citation>
    <scope>NUCLEOTIDE SEQUENCE [LARGE SCALE GENOMIC DNA]</scope>
    <source>
        <strain evidence="2">DSM 18820</strain>
    </source>
</reference>
<organism evidence="1 2">
    <name type="scientific">Pontibacter akesuensis</name>
    <dbReference type="NCBI Taxonomy" id="388950"/>
    <lineage>
        <taxon>Bacteria</taxon>
        <taxon>Pseudomonadati</taxon>
        <taxon>Bacteroidota</taxon>
        <taxon>Cytophagia</taxon>
        <taxon>Cytophagales</taxon>
        <taxon>Hymenobacteraceae</taxon>
        <taxon>Pontibacter</taxon>
    </lineage>
</organism>
<sequence>MVCTRLKSRPSCKGEAAFCIQESMLHTEDSFLNIKEIDSGELKCRDAVKARVL</sequence>
<keyword evidence="2" id="KW-1185">Reference proteome</keyword>
<protein>
    <submittedName>
        <fullName evidence="1">Uncharacterized protein</fullName>
    </submittedName>
</protein>
<name>A0A1I7GQZ3_9BACT</name>
<evidence type="ECO:0000313" key="2">
    <source>
        <dbReference type="Proteomes" id="UP000182491"/>
    </source>
</evidence>
<accession>A0A1I7GQZ3</accession>